<dbReference type="Proteomes" id="UP000829517">
    <property type="component" value="Unassembled WGS sequence"/>
</dbReference>
<comment type="caution">
    <text evidence="1">The sequence shown here is derived from an EMBL/GenBank/DDBJ whole genome shotgun (WGS) entry which is preliminary data.</text>
</comment>
<reference evidence="1 2" key="1">
    <citation type="submission" date="2021-01" db="EMBL/GenBank/DDBJ databases">
        <title>Genome sequencing of Joostella atrarenae M1-2 (= KCTC 23194).</title>
        <authorList>
            <person name="Zakaria M.R."/>
            <person name="Lam M.Q."/>
            <person name="Chong C.S."/>
        </authorList>
    </citation>
    <scope>NUCLEOTIDE SEQUENCE [LARGE SCALE GENOMIC DNA]</scope>
    <source>
        <strain evidence="1 2">M1-2</strain>
    </source>
</reference>
<dbReference type="CDD" id="cd07067">
    <property type="entry name" value="HP_PGM_like"/>
    <property type="match status" value="1"/>
</dbReference>
<accession>A0ABS9J2R7</accession>
<organism evidence="1 2">
    <name type="scientific">Joostella atrarenae</name>
    <dbReference type="NCBI Taxonomy" id="679257"/>
    <lineage>
        <taxon>Bacteria</taxon>
        <taxon>Pseudomonadati</taxon>
        <taxon>Bacteroidota</taxon>
        <taxon>Flavobacteriia</taxon>
        <taxon>Flavobacteriales</taxon>
        <taxon>Flavobacteriaceae</taxon>
        <taxon>Joostella</taxon>
    </lineage>
</organism>
<dbReference type="InterPro" id="IPR013078">
    <property type="entry name" value="His_Pase_superF_clade-1"/>
</dbReference>
<dbReference type="PANTHER" id="PTHR47623">
    <property type="entry name" value="OS09G0287300 PROTEIN"/>
    <property type="match status" value="1"/>
</dbReference>
<dbReference type="Gene3D" id="3.40.50.1240">
    <property type="entry name" value="Phosphoglycerate mutase-like"/>
    <property type="match status" value="1"/>
</dbReference>
<dbReference type="EMBL" id="JAETXX010000003">
    <property type="protein sequence ID" value="MCF8714643.1"/>
    <property type="molecule type" value="Genomic_DNA"/>
</dbReference>
<gene>
    <name evidence="1" type="ORF">JM658_07335</name>
</gene>
<protein>
    <submittedName>
        <fullName evidence="1">Histidine phosphatase family protein</fullName>
    </submittedName>
</protein>
<proteinExistence type="predicted"/>
<keyword evidence="2" id="KW-1185">Reference proteome</keyword>
<dbReference type="SUPFAM" id="SSF53254">
    <property type="entry name" value="Phosphoglycerate mutase-like"/>
    <property type="match status" value="1"/>
</dbReference>
<name>A0ABS9J2R7_9FLAO</name>
<sequence>MKEITIIRHGKSSWDFDVDDKDRPLKERGINDAILVSNHFNKELTPPDIVFSSPANRALHTCMIFMRQLEISMSKVIITDQLYDFGGSSVTNFIKQLDDRYNNVMIFGHNHAFTSISNIFGDKFIENLPTAGVVKIKFDVAHWSDIKKGVTELIIFPKKFK</sequence>
<dbReference type="PANTHER" id="PTHR47623:SF1">
    <property type="entry name" value="OS09G0287300 PROTEIN"/>
    <property type="match status" value="1"/>
</dbReference>
<dbReference type="Pfam" id="PF00300">
    <property type="entry name" value="His_Phos_1"/>
    <property type="match status" value="1"/>
</dbReference>
<evidence type="ECO:0000313" key="1">
    <source>
        <dbReference type="EMBL" id="MCF8714643.1"/>
    </source>
</evidence>
<dbReference type="RefSeq" id="WP_236958605.1">
    <property type="nucleotide sequence ID" value="NZ_JAETXX010000003.1"/>
</dbReference>
<dbReference type="InterPro" id="IPR029033">
    <property type="entry name" value="His_PPase_superfam"/>
</dbReference>
<evidence type="ECO:0000313" key="2">
    <source>
        <dbReference type="Proteomes" id="UP000829517"/>
    </source>
</evidence>